<evidence type="ECO:0000313" key="4">
    <source>
        <dbReference type="EMBL" id="SPS06775.1"/>
    </source>
</evidence>
<dbReference type="PANTHER" id="PTHR47505:SF1">
    <property type="entry name" value="DNA UTILIZATION PROTEIN YHGH"/>
    <property type="match status" value="1"/>
</dbReference>
<name>A0A2X0SPC5_9PROT</name>
<dbReference type="Pfam" id="PF18912">
    <property type="entry name" value="DZR_2"/>
    <property type="match status" value="1"/>
</dbReference>
<dbReference type="AlphaFoldDB" id="A0A2X0SPC5"/>
<dbReference type="Pfam" id="PF00156">
    <property type="entry name" value="Pribosyltran"/>
    <property type="match status" value="1"/>
</dbReference>
<keyword evidence="4" id="KW-0328">Glycosyltransferase</keyword>
<dbReference type="SUPFAM" id="SSF53271">
    <property type="entry name" value="PRTase-like"/>
    <property type="match status" value="1"/>
</dbReference>
<organism evidence="4">
    <name type="scientific">Candidatus Nitrotoga fabula</name>
    <dbReference type="NCBI Taxonomy" id="2182327"/>
    <lineage>
        <taxon>Bacteria</taxon>
        <taxon>Pseudomonadati</taxon>
        <taxon>Pseudomonadota</taxon>
        <taxon>Betaproteobacteria</taxon>
        <taxon>Nitrosomonadales</taxon>
        <taxon>Gallionellaceae</taxon>
        <taxon>Candidatus Nitrotoga</taxon>
    </lineage>
</organism>
<protein>
    <submittedName>
        <fullName evidence="4">Phosphoribosyltransferase</fullName>
    </submittedName>
</protein>
<dbReference type="InterPro" id="IPR051910">
    <property type="entry name" value="ComF/GntX_DNA_util-trans"/>
</dbReference>
<dbReference type="InterPro" id="IPR044005">
    <property type="entry name" value="DZR_2"/>
</dbReference>
<dbReference type="PANTHER" id="PTHR47505">
    <property type="entry name" value="DNA UTILIZATION PROTEIN YHGH"/>
    <property type="match status" value="1"/>
</dbReference>
<gene>
    <name evidence="4" type="ORF">NITFAB_2368</name>
</gene>
<feature type="domain" description="Phosphoribosyltransferase" evidence="2">
    <location>
        <begin position="140"/>
        <end position="230"/>
    </location>
</feature>
<dbReference type="InterPro" id="IPR029057">
    <property type="entry name" value="PRTase-like"/>
</dbReference>
<dbReference type="GO" id="GO:0016757">
    <property type="term" value="F:glycosyltransferase activity"/>
    <property type="evidence" value="ECO:0007669"/>
    <property type="project" value="UniProtKB-KW"/>
</dbReference>
<keyword evidence="4" id="KW-0808">Transferase</keyword>
<evidence type="ECO:0000256" key="1">
    <source>
        <dbReference type="ARBA" id="ARBA00008007"/>
    </source>
</evidence>
<sequence length="237" mass="26489">MSILTRQFLNICTKLWQHLPAQPCVLCGTLSRVGGWCAACDADLPYLPATCCPICALPTHEGTTCGQCLQEKLHFDRTVAVFAYAFPINRLVQALKHKEKLMLAHCLAEKLAQRITRHPDHLVAMPLHPRRLRSRGFNQSLELARHLGRHLNIPLLPDACERNRDTPPQAALTRKERNQNVRQAFNCTQDFQGKHVAIIDDVMTSGASLDELAQSLRKAGAIEISAWVIARTLPHTA</sequence>
<dbReference type="Gene3D" id="3.40.50.2020">
    <property type="match status" value="1"/>
</dbReference>
<dbReference type="InterPro" id="IPR000836">
    <property type="entry name" value="PRTase_dom"/>
</dbReference>
<reference evidence="4" key="1">
    <citation type="submission" date="2018-05" db="EMBL/GenBank/DDBJ databases">
        <authorList>
            <person name="Lanie J.A."/>
            <person name="Ng W.-L."/>
            <person name="Kazmierczak K.M."/>
            <person name="Andrzejewski T.M."/>
            <person name="Davidsen T.M."/>
            <person name="Wayne K.J."/>
            <person name="Tettelin H."/>
            <person name="Glass J.I."/>
            <person name="Rusch D."/>
            <person name="Podicherti R."/>
            <person name="Tsui H.-C.T."/>
            <person name="Winkler M.E."/>
        </authorList>
    </citation>
    <scope>NUCLEOTIDE SEQUENCE</scope>
    <source>
        <strain evidence="4">KNB</strain>
    </source>
</reference>
<proteinExistence type="inferred from homology"/>
<evidence type="ECO:0000259" key="3">
    <source>
        <dbReference type="Pfam" id="PF18912"/>
    </source>
</evidence>
<evidence type="ECO:0000259" key="2">
    <source>
        <dbReference type="Pfam" id="PF00156"/>
    </source>
</evidence>
<accession>A0A2X0SPC5</accession>
<comment type="similarity">
    <text evidence="1">Belongs to the ComF/GntX family.</text>
</comment>
<feature type="domain" description="Double zinc ribbon" evidence="3">
    <location>
        <begin position="20"/>
        <end position="69"/>
    </location>
</feature>
<dbReference type="CDD" id="cd06223">
    <property type="entry name" value="PRTases_typeI"/>
    <property type="match status" value="1"/>
</dbReference>
<dbReference type="EMBL" id="LS423452">
    <property type="protein sequence ID" value="SPS06775.1"/>
    <property type="molecule type" value="Genomic_DNA"/>
</dbReference>